<protein>
    <recommendedName>
        <fullName evidence="2">SWIM-type domain-containing protein</fullName>
    </recommendedName>
</protein>
<keyword evidence="1" id="KW-0479">Metal-binding</keyword>
<gene>
    <name evidence="3" type="ORF">PIB30_114837</name>
</gene>
<dbReference type="Pfam" id="PF04434">
    <property type="entry name" value="SWIM"/>
    <property type="match status" value="1"/>
</dbReference>
<evidence type="ECO:0000313" key="4">
    <source>
        <dbReference type="Proteomes" id="UP001341840"/>
    </source>
</evidence>
<reference evidence="3 4" key="1">
    <citation type="journal article" date="2023" name="Plants (Basel)">
        <title>Bridging the Gap: Combining Genomics and Transcriptomics Approaches to Understand Stylosanthes scabra, an Orphan Legume from the Brazilian Caatinga.</title>
        <authorList>
            <person name="Ferreira-Neto J.R.C."/>
            <person name="da Silva M.D."/>
            <person name="Binneck E."/>
            <person name="de Melo N.F."/>
            <person name="da Silva R.H."/>
            <person name="de Melo A.L.T.M."/>
            <person name="Pandolfi V."/>
            <person name="Bustamante F.O."/>
            <person name="Brasileiro-Vidal A.C."/>
            <person name="Benko-Iseppon A.M."/>
        </authorList>
    </citation>
    <scope>NUCLEOTIDE SEQUENCE [LARGE SCALE GENOMIC DNA]</scope>
    <source>
        <tissue evidence="3">Leaves</tissue>
    </source>
</reference>
<evidence type="ECO:0000313" key="3">
    <source>
        <dbReference type="EMBL" id="MED6142544.1"/>
    </source>
</evidence>
<organism evidence="3 4">
    <name type="scientific">Stylosanthes scabra</name>
    <dbReference type="NCBI Taxonomy" id="79078"/>
    <lineage>
        <taxon>Eukaryota</taxon>
        <taxon>Viridiplantae</taxon>
        <taxon>Streptophyta</taxon>
        <taxon>Embryophyta</taxon>
        <taxon>Tracheophyta</taxon>
        <taxon>Spermatophyta</taxon>
        <taxon>Magnoliopsida</taxon>
        <taxon>eudicotyledons</taxon>
        <taxon>Gunneridae</taxon>
        <taxon>Pentapetalae</taxon>
        <taxon>rosids</taxon>
        <taxon>fabids</taxon>
        <taxon>Fabales</taxon>
        <taxon>Fabaceae</taxon>
        <taxon>Papilionoideae</taxon>
        <taxon>50 kb inversion clade</taxon>
        <taxon>dalbergioids sensu lato</taxon>
        <taxon>Dalbergieae</taxon>
        <taxon>Pterocarpus clade</taxon>
        <taxon>Stylosanthes</taxon>
    </lineage>
</organism>
<dbReference type="InterPro" id="IPR007527">
    <property type="entry name" value="Znf_SWIM"/>
</dbReference>
<keyword evidence="1" id="KW-0862">Zinc</keyword>
<comment type="caution">
    <text evidence="3">The sequence shown here is derived from an EMBL/GenBank/DDBJ whole genome shotgun (WGS) entry which is preliminary data.</text>
</comment>
<dbReference type="Proteomes" id="UP001341840">
    <property type="component" value="Unassembled WGS sequence"/>
</dbReference>
<keyword evidence="4" id="KW-1185">Reference proteome</keyword>
<dbReference type="PROSITE" id="PS50966">
    <property type="entry name" value="ZF_SWIM"/>
    <property type="match status" value="1"/>
</dbReference>
<sequence>MRFQVGKKDNETLDVDLIKHTCSCNVWQLTGMPCIHAGPSVETLAATSSGTKSRFKFMETPGLKQQ</sequence>
<keyword evidence="1" id="KW-0863">Zinc-finger</keyword>
<accession>A0ABU6T210</accession>
<feature type="domain" description="SWIM-type" evidence="2">
    <location>
        <begin position="13"/>
        <end position="45"/>
    </location>
</feature>
<dbReference type="EMBL" id="JASCZI010071568">
    <property type="protein sequence ID" value="MED6142544.1"/>
    <property type="molecule type" value="Genomic_DNA"/>
</dbReference>
<proteinExistence type="predicted"/>
<evidence type="ECO:0000256" key="1">
    <source>
        <dbReference type="PROSITE-ProRule" id="PRU00325"/>
    </source>
</evidence>
<evidence type="ECO:0000259" key="2">
    <source>
        <dbReference type="PROSITE" id="PS50966"/>
    </source>
</evidence>
<name>A0ABU6T210_9FABA</name>